<dbReference type="AlphaFoldDB" id="A0A386HTV3"/>
<evidence type="ECO:0000256" key="1">
    <source>
        <dbReference type="ARBA" id="ARBA00007401"/>
    </source>
</evidence>
<dbReference type="InterPro" id="IPR006103">
    <property type="entry name" value="Glyco_hydro_2_cat"/>
</dbReference>
<evidence type="ECO:0000259" key="6">
    <source>
        <dbReference type="Pfam" id="PF02837"/>
    </source>
</evidence>
<evidence type="ECO:0000259" key="4">
    <source>
        <dbReference type="Pfam" id="PF00703"/>
    </source>
</evidence>
<protein>
    <submittedName>
        <fullName evidence="9">DUF4982 domain-containing protein</fullName>
    </submittedName>
</protein>
<dbReference type="InterPro" id="IPR008979">
    <property type="entry name" value="Galactose-bd-like_sf"/>
</dbReference>
<reference evidence="9 10" key="1">
    <citation type="submission" date="2018-09" db="EMBL/GenBank/DDBJ databases">
        <title>Arachidicoccus sp. nov., a bacterium isolated from soil.</title>
        <authorList>
            <person name="Weon H.-Y."/>
            <person name="Kwon S.-W."/>
            <person name="Lee S.A."/>
        </authorList>
    </citation>
    <scope>NUCLEOTIDE SEQUENCE [LARGE SCALE GENOMIC DNA]</scope>
    <source>
        <strain evidence="9 10">KIS59-12</strain>
    </source>
</reference>
<comment type="similarity">
    <text evidence="1">Belongs to the glycosyl hydrolase 2 family.</text>
</comment>
<dbReference type="InterPro" id="IPR032311">
    <property type="entry name" value="DUF4982"/>
</dbReference>
<feature type="domain" description="Glycoside hydrolase family 2 immunoglobulin-like beta-sandwich" evidence="4">
    <location>
        <begin position="193"/>
        <end position="295"/>
    </location>
</feature>
<dbReference type="Gene3D" id="2.60.40.10">
    <property type="entry name" value="Immunoglobulins"/>
    <property type="match status" value="3"/>
</dbReference>
<evidence type="ECO:0000259" key="7">
    <source>
        <dbReference type="Pfam" id="PF16355"/>
    </source>
</evidence>
<gene>
    <name evidence="9" type="ORF">D6B99_11935</name>
</gene>
<dbReference type="Gene3D" id="3.20.20.80">
    <property type="entry name" value="Glycosidases"/>
    <property type="match status" value="1"/>
</dbReference>
<dbReference type="Proteomes" id="UP000266118">
    <property type="component" value="Chromosome"/>
</dbReference>
<dbReference type="Pfam" id="PF02836">
    <property type="entry name" value="Glyco_hydro_2_C"/>
    <property type="match status" value="1"/>
</dbReference>
<dbReference type="SUPFAM" id="SSF49785">
    <property type="entry name" value="Galactose-binding domain-like"/>
    <property type="match status" value="1"/>
</dbReference>
<name>A0A386HTV3_9BACT</name>
<dbReference type="InterPro" id="IPR040605">
    <property type="entry name" value="Glyco_hydro2_dom5"/>
</dbReference>
<dbReference type="SUPFAM" id="SSF49373">
    <property type="entry name" value="Invasin/intimin cell-adhesion fragments"/>
    <property type="match status" value="1"/>
</dbReference>
<feature type="domain" description="DUF4982" evidence="7">
    <location>
        <begin position="623"/>
        <end position="681"/>
    </location>
</feature>
<organism evidence="9 10">
    <name type="scientific">Arachidicoccus soli</name>
    <dbReference type="NCBI Taxonomy" id="2341117"/>
    <lineage>
        <taxon>Bacteria</taxon>
        <taxon>Pseudomonadati</taxon>
        <taxon>Bacteroidota</taxon>
        <taxon>Chitinophagia</taxon>
        <taxon>Chitinophagales</taxon>
        <taxon>Chitinophagaceae</taxon>
        <taxon>Arachidicoccus</taxon>
    </lineage>
</organism>
<dbReference type="KEGG" id="ark:D6B99_11935"/>
<evidence type="ECO:0000313" key="9">
    <source>
        <dbReference type="EMBL" id="AYD49418.1"/>
    </source>
</evidence>
<dbReference type="Pfam" id="PF00703">
    <property type="entry name" value="Glyco_hydro_2"/>
    <property type="match status" value="1"/>
</dbReference>
<feature type="domain" description="Glycoside hydrolase family 2" evidence="8">
    <location>
        <begin position="695"/>
        <end position="796"/>
    </location>
</feature>
<dbReference type="SUPFAM" id="SSF49303">
    <property type="entry name" value="beta-Galactosidase/glucuronidase domain"/>
    <property type="match status" value="1"/>
</dbReference>
<dbReference type="PROSITE" id="PS00608">
    <property type="entry name" value="GLYCOSYL_HYDROL_F2_2"/>
    <property type="match status" value="1"/>
</dbReference>
<evidence type="ECO:0000313" key="10">
    <source>
        <dbReference type="Proteomes" id="UP000266118"/>
    </source>
</evidence>
<feature type="domain" description="Glycosyl hydrolases family 2 sugar binding" evidence="6">
    <location>
        <begin position="86"/>
        <end position="182"/>
    </location>
</feature>
<dbReference type="InterPro" id="IPR051913">
    <property type="entry name" value="GH2_Domain-Containing"/>
</dbReference>
<dbReference type="InterPro" id="IPR023232">
    <property type="entry name" value="Glyco_hydro_2_AS"/>
</dbReference>
<dbReference type="InterPro" id="IPR013783">
    <property type="entry name" value="Ig-like_fold"/>
</dbReference>
<feature type="domain" description="Glycoside hydrolase family 2 catalytic" evidence="5">
    <location>
        <begin position="303"/>
        <end position="506"/>
    </location>
</feature>
<dbReference type="Pfam" id="PF02837">
    <property type="entry name" value="Glyco_hydro_2_N"/>
    <property type="match status" value="1"/>
</dbReference>
<dbReference type="InterPro" id="IPR036156">
    <property type="entry name" value="Beta-gal/glucu_dom_sf"/>
</dbReference>
<dbReference type="Pfam" id="PF18565">
    <property type="entry name" value="Glyco_hydro2_C5"/>
    <property type="match status" value="1"/>
</dbReference>
<keyword evidence="3" id="KW-0326">Glycosidase</keyword>
<accession>A0A386HTV3</accession>
<dbReference type="PRINTS" id="PR00132">
    <property type="entry name" value="GLHYDRLASE2"/>
</dbReference>
<dbReference type="InterPro" id="IPR006102">
    <property type="entry name" value="Ig-like_GH2"/>
</dbReference>
<dbReference type="SUPFAM" id="SSF51445">
    <property type="entry name" value="(Trans)glycosidases"/>
    <property type="match status" value="1"/>
</dbReference>
<evidence type="ECO:0000259" key="8">
    <source>
        <dbReference type="Pfam" id="PF18565"/>
    </source>
</evidence>
<dbReference type="InterPro" id="IPR008964">
    <property type="entry name" value="Invasin/intimin_cell_adhesion"/>
</dbReference>
<sequence>MSLLALFLTFIAAGQSFKMDKMGRNNERKQCFDFSWKFMLEDFLNATQPNFNDKNWRELNLPHDWSIEGKTDINNPTGNDGGYFPAGTGWYRKNFAVPLDWKGQKVSIYFEGVYMDSKVYINGNLLGLHPYGYTSFKYDLTPYLKFGEKNLISVRVDNSQQKNCRWYSGSGIYRHVWLIVTPLVHLGHWGIAFTTPEVNKEKAIVRVKTVVKNETNLPQSIILSTKIFDKSGNCSGRGKIHIELTPNSNKQLTQNIEVAEPLLWTPNNPNLYSAQSLIQKNNRTIDLVNSTFGIRSIKFSAKSGFELNGRILKLNGGCVHHDNGILGAAAYDRAEERRVELLKLAGFNAIRTSHNPPSESFLDACDKLGLMVIDESFDGWREKKNAYDYASIFNDWWQRDIAAMVLRDRNHPSVIMWSDGNEIIERTKPEAVSTAKMLNSYIRKLDPSRPVTSAMTTWNQGWQIFDSLMATYDVCGYNYQMQHAESDHKRVPSRIIVQTESYPKDAFYNWSMVQNHNYIIGDFVWTAMDYLGESGIGGYYYPWQKADEHYQSPRYPWHGAYCGEIDLTGWRKPISHYHSLLWNGKEKLYMAVKEPNPNDGPIKTTDWAVWPTWESWNWPGYEGKNVQVEVDSRYPEVRLYLNNKLIGTHPTSKKQEFKTIFTIPYMPGVLRAVGLNAGKEIESTILRTAGKAAQIRLTADRKIIKANGEDLSFITVEIRDKEGNKLPNAENQLLFSLKGKGVIVGMGNANLRDPEAYVNDRCRTWKGRALVVVKSDLTPDTLRLTVSSIGLPDASLMIKTVKN</sequence>
<dbReference type="GO" id="GO:0004553">
    <property type="term" value="F:hydrolase activity, hydrolyzing O-glycosyl compounds"/>
    <property type="evidence" value="ECO:0007669"/>
    <property type="project" value="InterPro"/>
</dbReference>
<dbReference type="GO" id="GO:0005975">
    <property type="term" value="P:carbohydrate metabolic process"/>
    <property type="evidence" value="ECO:0007669"/>
    <property type="project" value="InterPro"/>
</dbReference>
<dbReference type="InterPro" id="IPR006104">
    <property type="entry name" value="Glyco_hydro_2_N"/>
</dbReference>
<keyword evidence="10" id="KW-1185">Reference proteome</keyword>
<dbReference type="PANTHER" id="PTHR42732:SF1">
    <property type="entry name" value="BETA-MANNOSIDASE"/>
    <property type="match status" value="1"/>
</dbReference>
<dbReference type="Gene3D" id="2.60.120.260">
    <property type="entry name" value="Galactose-binding domain-like"/>
    <property type="match status" value="1"/>
</dbReference>
<proteinExistence type="inferred from homology"/>
<dbReference type="OrthoDB" id="9801077at2"/>
<keyword evidence="2" id="KW-0378">Hydrolase</keyword>
<dbReference type="EMBL" id="CP032489">
    <property type="protein sequence ID" value="AYD49418.1"/>
    <property type="molecule type" value="Genomic_DNA"/>
</dbReference>
<evidence type="ECO:0000256" key="3">
    <source>
        <dbReference type="ARBA" id="ARBA00023295"/>
    </source>
</evidence>
<evidence type="ECO:0000256" key="2">
    <source>
        <dbReference type="ARBA" id="ARBA00022801"/>
    </source>
</evidence>
<dbReference type="InterPro" id="IPR017853">
    <property type="entry name" value="GH"/>
</dbReference>
<dbReference type="PANTHER" id="PTHR42732">
    <property type="entry name" value="BETA-GALACTOSIDASE"/>
    <property type="match status" value="1"/>
</dbReference>
<dbReference type="Pfam" id="PF16355">
    <property type="entry name" value="DUF4982"/>
    <property type="match status" value="1"/>
</dbReference>
<evidence type="ECO:0000259" key="5">
    <source>
        <dbReference type="Pfam" id="PF02836"/>
    </source>
</evidence>
<dbReference type="InterPro" id="IPR006101">
    <property type="entry name" value="Glyco_hydro_2"/>
</dbReference>